<dbReference type="Pfam" id="PF24827">
    <property type="entry name" value="AstE_AspA_cat"/>
    <property type="match status" value="1"/>
</dbReference>
<dbReference type="InterPro" id="IPR043795">
    <property type="entry name" value="N-alpha-Ac-DABA-like"/>
</dbReference>
<dbReference type="Gene3D" id="3.40.630.10">
    <property type="entry name" value="Zn peptidases"/>
    <property type="match status" value="1"/>
</dbReference>
<dbReference type="InterPro" id="IPR055438">
    <property type="entry name" value="AstE_AspA_cat"/>
</dbReference>
<evidence type="ECO:0000256" key="4">
    <source>
        <dbReference type="ARBA" id="ARBA00022833"/>
    </source>
</evidence>
<dbReference type="EC" id="3.5.1.125" evidence="6"/>
<dbReference type="AlphaFoldDB" id="A0A916NGE2"/>
<evidence type="ECO:0000259" key="5">
    <source>
        <dbReference type="Pfam" id="PF24827"/>
    </source>
</evidence>
<dbReference type="GO" id="GO:0016811">
    <property type="term" value="F:hydrolase activity, acting on carbon-nitrogen (but not peptide) bonds, in linear amides"/>
    <property type="evidence" value="ECO:0007669"/>
    <property type="project" value="InterPro"/>
</dbReference>
<evidence type="ECO:0000256" key="1">
    <source>
        <dbReference type="ARBA" id="ARBA00001947"/>
    </source>
</evidence>
<dbReference type="CDD" id="cd06251">
    <property type="entry name" value="M14_ASTE_ASPA-like"/>
    <property type="match status" value="1"/>
</dbReference>
<accession>A0A916NGE2</accession>
<proteinExistence type="predicted"/>
<keyword evidence="4" id="KW-0862">Zinc</keyword>
<evidence type="ECO:0000313" key="6">
    <source>
        <dbReference type="EMBL" id="CAG5080402.1"/>
    </source>
</evidence>
<dbReference type="RefSeq" id="WP_258541502.1">
    <property type="nucleotide sequence ID" value="NZ_OU015584.1"/>
</dbReference>
<gene>
    <name evidence="6" type="primary">doeB_1</name>
    <name evidence="6" type="ORF">CRYO30217_01294</name>
</gene>
<dbReference type="PANTHER" id="PTHR37326:SF2">
    <property type="entry name" value="SUCCINYLGLUTAMATE DESUCCINYLASE_ASPARTOACYLASE FAMILY PROTEIN"/>
    <property type="match status" value="1"/>
</dbReference>
<organism evidence="6 7">
    <name type="scientific">Parvicella tangerina</name>
    <dbReference type="NCBI Taxonomy" id="2829795"/>
    <lineage>
        <taxon>Bacteria</taxon>
        <taxon>Pseudomonadati</taxon>
        <taxon>Bacteroidota</taxon>
        <taxon>Flavobacteriia</taxon>
        <taxon>Flavobacteriales</taxon>
        <taxon>Parvicellaceae</taxon>
        <taxon>Parvicella</taxon>
    </lineage>
</organism>
<dbReference type="EMBL" id="OU015584">
    <property type="protein sequence ID" value="CAG5080402.1"/>
    <property type="molecule type" value="Genomic_DNA"/>
</dbReference>
<dbReference type="KEGG" id="ptan:CRYO30217_01294"/>
<reference evidence="6" key="1">
    <citation type="submission" date="2021-04" db="EMBL/GenBank/DDBJ databases">
        <authorList>
            <person name="Rodrigo-Torres L."/>
            <person name="Arahal R. D."/>
            <person name="Lucena T."/>
        </authorList>
    </citation>
    <scope>NUCLEOTIDE SEQUENCE</scope>
    <source>
        <strain evidence="6">AS29M-1</strain>
    </source>
</reference>
<evidence type="ECO:0000256" key="3">
    <source>
        <dbReference type="ARBA" id="ARBA00022801"/>
    </source>
</evidence>
<comment type="cofactor">
    <cofactor evidence="1">
        <name>Zn(2+)</name>
        <dbReference type="ChEBI" id="CHEBI:29105"/>
    </cofactor>
</comment>
<name>A0A916NGE2_9FLAO</name>
<evidence type="ECO:0000256" key="2">
    <source>
        <dbReference type="ARBA" id="ARBA00022723"/>
    </source>
</evidence>
<protein>
    <submittedName>
        <fullName evidence="6">N-alpha-acetyl-L-2,4-diaminobutyric acid deacetylase</fullName>
        <ecNumber evidence="6">3.5.1.125</ecNumber>
    </submittedName>
</protein>
<keyword evidence="3 6" id="KW-0378">Hydrolase</keyword>
<dbReference type="PIRSF" id="PIRSF039012">
    <property type="entry name" value="ASP"/>
    <property type="match status" value="1"/>
</dbReference>
<feature type="domain" description="Succinylglutamate desuccinylase/Aspartoacylase catalytic" evidence="5">
    <location>
        <begin position="50"/>
        <end position="229"/>
    </location>
</feature>
<evidence type="ECO:0000313" key="7">
    <source>
        <dbReference type="Proteomes" id="UP000683507"/>
    </source>
</evidence>
<keyword evidence="2" id="KW-0479">Metal-binding</keyword>
<dbReference type="GO" id="GO:0046872">
    <property type="term" value="F:metal ion binding"/>
    <property type="evidence" value="ECO:0007669"/>
    <property type="project" value="UniProtKB-KW"/>
</dbReference>
<dbReference type="PANTHER" id="PTHR37326">
    <property type="entry name" value="BLL3975 PROTEIN"/>
    <property type="match status" value="1"/>
</dbReference>
<dbReference type="SUPFAM" id="SSF53187">
    <property type="entry name" value="Zn-dependent exopeptidases"/>
    <property type="match status" value="1"/>
</dbReference>
<dbReference type="InterPro" id="IPR053138">
    <property type="entry name" value="N-alpha-Ac-DABA_deacetylase"/>
</dbReference>
<sequence>MSTSEVSNIMNINGTDIHQGKHATVKIKVGSLPSGTNINLFAHVYRSKNPGPTMLVLGGVHGDEVNGVEIVRRAVKVGYFDHLKHGNVIAVPLLNIYGFINFSRDLPDGKDVNRSFPGSSRGSLASKVAYTLSKHILPLVDFGLDFHTGGKSIHNYPQVRVSKDDRDAHKLAELFGAPFIVKSNLINKSLRKECHKRGIPMLVYEGGESLRLDSFAIQEGLNGIQRVMSSMGMTEKEPLAPKDPIVLEKNKWVRAGQAGILISYKKAGDYVNKGDLLGYLTDPYGVRELKVKSPYSGYIYGHNNMPVVHKGDAIYHIGFE</sequence>
<keyword evidence="7" id="KW-1185">Reference proteome</keyword>
<dbReference type="GO" id="GO:0016788">
    <property type="term" value="F:hydrolase activity, acting on ester bonds"/>
    <property type="evidence" value="ECO:0007669"/>
    <property type="project" value="InterPro"/>
</dbReference>
<dbReference type="Proteomes" id="UP000683507">
    <property type="component" value="Chromosome"/>
</dbReference>